<keyword evidence="3" id="KW-1185">Reference proteome</keyword>
<reference evidence="2" key="1">
    <citation type="journal article" date="2020" name="Stud. Mycol.">
        <title>101 Dothideomycetes genomes: a test case for predicting lifestyles and emergence of pathogens.</title>
        <authorList>
            <person name="Haridas S."/>
            <person name="Albert R."/>
            <person name="Binder M."/>
            <person name="Bloem J."/>
            <person name="Labutti K."/>
            <person name="Salamov A."/>
            <person name="Andreopoulos B."/>
            <person name="Baker S."/>
            <person name="Barry K."/>
            <person name="Bills G."/>
            <person name="Bluhm B."/>
            <person name="Cannon C."/>
            <person name="Castanera R."/>
            <person name="Culley D."/>
            <person name="Daum C."/>
            <person name="Ezra D."/>
            <person name="Gonzalez J."/>
            <person name="Henrissat B."/>
            <person name="Kuo A."/>
            <person name="Liang C."/>
            <person name="Lipzen A."/>
            <person name="Lutzoni F."/>
            <person name="Magnuson J."/>
            <person name="Mondo S."/>
            <person name="Nolan M."/>
            <person name="Ohm R."/>
            <person name="Pangilinan J."/>
            <person name="Park H.-J."/>
            <person name="Ramirez L."/>
            <person name="Alfaro M."/>
            <person name="Sun H."/>
            <person name="Tritt A."/>
            <person name="Yoshinaga Y."/>
            <person name="Zwiers L.-H."/>
            <person name="Turgeon B."/>
            <person name="Goodwin S."/>
            <person name="Spatafora J."/>
            <person name="Crous P."/>
            <person name="Grigoriev I."/>
        </authorList>
    </citation>
    <scope>NUCLEOTIDE SEQUENCE</scope>
    <source>
        <strain evidence="2">CBS 122681</strain>
    </source>
</reference>
<feature type="region of interest" description="Disordered" evidence="1">
    <location>
        <begin position="173"/>
        <end position="209"/>
    </location>
</feature>
<name>A0A6A6SYZ0_9PLEO</name>
<dbReference type="EMBL" id="MU004394">
    <property type="protein sequence ID" value="KAF2652792.1"/>
    <property type="molecule type" value="Genomic_DNA"/>
</dbReference>
<protein>
    <submittedName>
        <fullName evidence="2">Uncharacterized protein</fullName>
    </submittedName>
</protein>
<organism evidence="2 3">
    <name type="scientific">Lophiostoma macrostomum CBS 122681</name>
    <dbReference type="NCBI Taxonomy" id="1314788"/>
    <lineage>
        <taxon>Eukaryota</taxon>
        <taxon>Fungi</taxon>
        <taxon>Dikarya</taxon>
        <taxon>Ascomycota</taxon>
        <taxon>Pezizomycotina</taxon>
        <taxon>Dothideomycetes</taxon>
        <taxon>Pleosporomycetidae</taxon>
        <taxon>Pleosporales</taxon>
        <taxon>Lophiostomataceae</taxon>
        <taxon>Lophiostoma</taxon>
    </lineage>
</organism>
<proteinExistence type="predicted"/>
<sequence>MSPRTFPITSTPLAITEKFIIYFDSDSESSSACSTPYSEATETSILEVSDPIQRANSVPTPPPRPLQPLIEDWLEARKCQLGEACISSREAAIHNHLYSSPVTPADVRLLIPQCNRKPYTIINKMCTNIGLFRSRGQISDVELEDIYIHLFTAADPQLVVYGKAHSNVARFQQRAEGSKRKAEEERVAEQQRKMEQEARRSNAGGKKLRRAKKGAAQAELVWRPQKISSAKAALAAKLQKLEVEKSFTQTGTEFNLEDEEDLSGLLNGFDRSCIFNRKGEAIHVRLPAIAPSCSGEETSTIGKGDVETVEAEFRRVERAHPWAKSGSIPIFLFHKKKGKRPTIHLPEPAPGAVAKH</sequence>
<dbReference type="Proteomes" id="UP000799324">
    <property type="component" value="Unassembled WGS sequence"/>
</dbReference>
<evidence type="ECO:0000256" key="1">
    <source>
        <dbReference type="SAM" id="MobiDB-lite"/>
    </source>
</evidence>
<evidence type="ECO:0000313" key="3">
    <source>
        <dbReference type="Proteomes" id="UP000799324"/>
    </source>
</evidence>
<gene>
    <name evidence="2" type="ORF">K491DRAFT_681089</name>
</gene>
<feature type="compositionally biased region" description="Basic and acidic residues" evidence="1">
    <location>
        <begin position="176"/>
        <end position="200"/>
    </location>
</feature>
<dbReference type="AlphaFoldDB" id="A0A6A6SYZ0"/>
<evidence type="ECO:0000313" key="2">
    <source>
        <dbReference type="EMBL" id="KAF2652792.1"/>
    </source>
</evidence>
<accession>A0A6A6SYZ0</accession>